<dbReference type="GO" id="GO:0007005">
    <property type="term" value="P:mitochondrion organization"/>
    <property type="evidence" value="ECO:0007669"/>
    <property type="project" value="TreeGrafter"/>
</dbReference>
<protein>
    <recommendedName>
        <fullName evidence="7">MYND-type domain-containing protein</fullName>
    </recommendedName>
</protein>
<dbReference type="PROSITE" id="PS50865">
    <property type="entry name" value="ZF_MYND_2"/>
    <property type="match status" value="1"/>
</dbReference>
<keyword evidence="9" id="KW-1185">Reference proteome</keyword>
<keyword evidence="2" id="KW-0479">Metal-binding</keyword>
<dbReference type="EMBL" id="PJQD01000036">
    <property type="protein sequence ID" value="POY73463.1"/>
    <property type="molecule type" value="Genomic_DNA"/>
</dbReference>
<dbReference type="AlphaFoldDB" id="A0A2S5B9L3"/>
<dbReference type="Pfam" id="PF01753">
    <property type="entry name" value="zf-MYND"/>
    <property type="match status" value="1"/>
</dbReference>
<dbReference type="InterPro" id="IPR045307">
    <property type="entry name" value="ADCK1_dom"/>
</dbReference>
<evidence type="ECO:0000256" key="3">
    <source>
        <dbReference type="ARBA" id="ARBA00022771"/>
    </source>
</evidence>
<dbReference type="CDD" id="cd13969">
    <property type="entry name" value="ADCK1-like"/>
    <property type="match status" value="1"/>
</dbReference>
<dbReference type="Pfam" id="PF03109">
    <property type="entry name" value="ABC1"/>
    <property type="match status" value="1"/>
</dbReference>
<evidence type="ECO:0000256" key="2">
    <source>
        <dbReference type="ARBA" id="ARBA00022723"/>
    </source>
</evidence>
<dbReference type="GO" id="GO:0005743">
    <property type="term" value="C:mitochondrial inner membrane"/>
    <property type="evidence" value="ECO:0007669"/>
    <property type="project" value="TreeGrafter"/>
</dbReference>
<accession>A0A2S5B9L3</accession>
<dbReference type="InterPro" id="IPR004147">
    <property type="entry name" value="ABC1_dom"/>
</dbReference>
<sequence length="951" mass="108618">MTVVETVQDCALCEKKAVSRCSKCRNIWVCSEECYKVLWPTHRSLCGGDPNLFRQAALSQKEAEILAGELSQLYHDGLPLNEPRMYTGQSCLQILHSFTSIRNGNDILRDLQTDPQTLPDDPEEDLREDQVTAARGQIRHVYTTRLKDAPVPACMPWVYMAERIHRVAGSIDLWREDISGVDSDISTAVGVRVLNDYLRQLLIHCVTIYQYELATDEAAKQAWLRLSGLAMIRAAQELKKTENVSEGLKRQLASHISRVWKVLVAKQVTSERRKPAILPSPEPERRAIFRLVAPPSAAPWQLASARASIPWDRRLFSDSTASRQEPATASTTAPPPPPKPSPASAATDSPSPSFTRKPRASQQRLSQLQHDLYILLSRKLPIEQIRTQYAKHRPTRRQRRLLLLALGLAAFATLYEFSTPFRHAIIAVERCAVIGWAVLRAVIDYKLLFRKEWPDTDEGRAQRHEDYESTHWKAASRLMESLRQLGGIYIKLGQHLSTVQLIPAPWAEAMRPLQDQCFPTPVDELQELFLAETGAPMSYFFSSFDPNPIGVASLAQVHKAVERESGRQVAVKCMHPHLEEFSAIDMRTTTFLLHAVKRIFPSFEFTWLGEEMEQNLPLEMDFRHETANAARCVRDFADLDKTPLVLPDVMWAKKRVMVMEFIEGGRVDELAYLDKHGIDRNLVSREIAKITSRMIHITGFFHADLHGGNLLIRPSLPNSRSPFNFEVVLLDHGLYFDLPDDLRVNYSRFWLSLMESNSPSVEEERRKYAKLVANIDDAHYPLFQAAITGRAALQGATLSGEETKGAQRRGSMLDLEGNTPEERKMMRRAMVEGGPDGSNLLEQLFVILRNIPRRMLMIFKVNDLNRALDISLQTTHSPVRIFLIIAQYCNLAIRLDDLKHRADFSFRERVSSWWRYQSWRLTLWFYTFGAESKTVIERLRGIRRKELVLEL</sequence>
<dbReference type="SUPFAM" id="SSF144232">
    <property type="entry name" value="HIT/MYND zinc finger-like"/>
    <property type="match status" value="1"/>
</dbReference>
<comment type="similarity">
    <text evidence="1">Belongs to the protein kinase superfamily. ADCK protein kinase family.</text>
</comment>
<dbReference type="InterPro" id="IPR011009">
    <property type="entry name" value="Kinase-like_dom_sf"/>
</dbReference>
<dbReference type="GO" id="GO:0008270">
    <property type="term" value="F:zinc ion binding"/>
    <property type="evidence" value="ECO:0007669"/>
    <property type="project" value="UniProtKB-KW"/>
</dbReference>
<dbReference type="SUPFAM" id="SSF56112">
    <property type="entry name" value="Protein kinase-like (PK-like)"/>
    <property type="match status" value="1"/>
</dbReference>
<evidence type="ECO:0000256" key="5">
    <source>
        <dbReference type="PROSITE-ProRule" id="PRU00134"/>
    </source>
</evidence>
<evidence type="ECO:0000259" key="7">
    <source>
        <dbReference type="PROSITE" id="PS50865"/>
    </source>
</evidence>
<feature type="compositionally biased region" description="Low complexity" evidence="6">
    <location>
        <begin position="342"/>
        <end position="353"/>
    </location>
</feature>
<feature type="domain" description="MYND-type" evidence="7">
    <location>
        <begin position="10"/>
        <end position="46"/>
    </location>
</feature>
<proteinExistence type="inferred from homology"/>
<organism evidence="8 9">
    <name type="scientific">Rhodotorula taiwanensis</name>
    <dbReference type="NCBI Taxonomy" id="741276"/>
    <lineage>
        <taxon>Eukaryota</taxon>
        <taxon>Fungi</taxon>
        <taxon>Dikarya</taxon>
        <taxon>Basidiomycota</taxon>
        <taxon>Pucciniomycotina</taxon>
        <taxon>Microbotryomycetes</taxon>
        <taxon>Sporidiobolales</taxon>
        <taxon>Sporidiobolaceae</taxon>
        <taxon>Rhodotorula</taxon>
    </lineage>
</organism>
<dbReference type="Proteomes" id="UP000237144">
    <property type="component" value="Unassembled WGS sequence"/>
</dbReference>
<evidence type="ECO:0000256" key="6">
    <source>
        <dbReference type="SAM" id="MobiDB-lite"/>
    </source>
</evidence>
<comment type="caution">
    <text evidence="8">The sequence shown here is derived from an EMBL/GenBank/DDBJ whole genome shotgun (WGS) entry which is preliminary data.</text>
</comment>
<dbReference type="InterPro" id="IPR002893">
    <property type="entry name" value="Znf_MYND"/>
</dbReference>
<evidence type="ECO:0000313" key="9">
    <source>
        <dbReference type="Proteomes" id="UP000237144"/>
    </source>
</evidence>
<dbReference type="PANTHER" id="PTHR43173:SF19">
    <property type="entry name" value="AARF DOMAIN-CONTAINING PROTEIN KINASE 1"/>
    <property type="match status" value="1"/>
</dbReference>
<evidence type="ECO:0000256" key="1">
    <source>
        <dbReference type="ARBA" id="ARBA00009670"/>
    </source>
</evidence>
<dbReference type="GO" id="GO:0055088">
    <property type="term" value="P:lipid homeostasis"/>
    <property type="evidence" value="ECO:0007669"/>
    <property type="project" value="TreeGrafter"/>
</dbReference>
<dbReference type="Gene3D" id="1.10.510.10">
    <property type="entry name" value="Transferase(Phosphotransferase) domain 1"/>
    <property type="match status" value="1"/>
</dbReference>
<name>A0A2S5B9L3_9BASI</name>
<dbReference type="STRING" id="741276.A0A2S5B9L3"/>
<feature type="region of interest" description="Disordered" evidence="6">
    <location>
        <begin position="319"/>
        <end position="361"/>
    </location>
</feature>
<reference evidence="8 9" key="1">
    <citation type="journal article" date="2018" name="Front. Microbiol.">
        <title>Prospects for Fungal Bioremediation of Acidic Radioactive Waste Sites: Characterization and Genome Sequence of Rhodotorula taiwanensis MD1149.</title>
        <authorList>
            <person name="Tkavc R."/>
            <person name="Matrosova V.Y."/>
            <person name="Grichenko O.E."/>
            <person name="Gostincar C."/>
            <person name="Volpe R.P."/>
            <person name="Klimenkova P."/>
            <person name="Gaidamakova E.K."/>
            <person name="Zhou C.E."/>
            <person name="Stewart B.J."/>
            <person name="Lyman M.G."/>
            <person name="Malfatti S.A."/>
            <person name="Rubinfeld B."/>
            <person name="Courtot M."/>
            <person name="Singh J."/>
            <person name="Dalgard C.L."/>
            <person name="Hamilton T."/>
            <person name="Frey K.G."/>
            <person name="Gunde-Cimerman N."/>
            <person name="Dugan L."/>
            <person name="Daly M.J."/>
        </authorList>
    </citation>
    <scope>NUCLEOTIDE SEQUENCE [LARGE SCALE GENOMIC DNA]</scope>
    <source>
        <strain evidence="8 9">MD1149</strain>
    </source>
</reference>
<keyword evidence="3 5" id="KW-0863">Zinc-finger</keyword>
<keyword evidence="4" id="KW-0862">Zinc</keyword>
<gene>
    <name evidence="8" type="ORF">BMF94_3400</name>
</gene>
<dbReference type="PANTHER" id="PTHR43173">
    <property type="entry name" value="ABC1 FAMILY PROTEIN"/>
    <property type="match status" value="1"/>
</dbReference>
<dbReference type="InterPro" id="IPR051130">
    <property type="entry name" value="Mito_struct-func_regulator"/>
</dbReference>
<dbReference type="OrthoDB" id="427480at2759"/>
<evidence type="ECO:0000256" key="4">
    <source>
        <dbReference type="ARBA" id="ARBA00022833"/>
    </source>
</evidence>
<evidence type="ECO:0000313" key="8">
    <source>
        <dbReference type="EMBL" id="POY73463.1"/>
    </source>
</evidence>
<dbReference type="Gene3D" id="6.10.140.2220">
    <property type="match status" value="1"/>
</dbReference>